<gene>
    <name evidence="2" type="ORF">D8I35_13155</name>
</gene>
<accession>A0A3M6QRM1</accession>
<keyword evidence="1" id="KW-0812">Transmembrane</keyword>
<keyword evidence="3" id="KW-1185">Reference proteome</keyword>
<dbReference type="EMBL" id="RDQO01000004">
    <property type="protein sequence ID" value="RMX05062.1"/>
    <property type="molecule type" value="Genomic_DNA"/>
</dbReference>
<dbReference type="OrthoDB" id="278697at2"/>
<sequence length="198" mass="22306">MEVAAAGPSRSHPVWQRLDAYQVGPETADFSFIQRLAHENGWSLAQSGRVMEEYRRFCFLAVTGSGQATPSDAVDQAWHLHLTFTHDYWQRFCPEVLGRPLHHRPTAGGPAERARFFEQYAQTLRRYEQVFGAAAPADIWPGAAQRLLQDPRARRVHPRDAIIIPRHALRRWLRQALLLALLALGLAVLLQTLVGASA</sequence>
<name>A0A3M6QRM1_9BURK</name>
<reference evidence="2 3" key="1">
    <citation type="submission" date="2018-10" db="EMBL/GenBank/DDBJ databases">
        <title>Draft genome of Cortibacter populi DSM10536.</title>
        <authorList>
            <person name="Bernier A.-M."/>
            <person name="Bernard K."/>
        </authorList>
    </citation>
    <scope>NUCLEOTIDE SEQUENCE [LARGE SCALE GENOMIC DNA]</scope>
    <source>
        <strain evidence="2 3">DSM 105136</strain>
    </source>
</reference>
<dbReference type="Proteomes" id="UP000278006">
    <property type="component" value="Unassembled WGS sequence"/>
</dbReference>
<keyword evidence="1" id="KW-1133">Transmembrane helix</keyword>
<protein>
    <submittedName>
        <fullName evidence="2">Uncharacterized protein</fullName>
    </submittedName>
</protein>
<keyword evidence="1" id="KW-0472">Membrane</keyword>
<organism evidence="2 3">
    <name type="scientific">Corticibacter populi</name>
    <dbReference type="NCBI Taxonomy" id="1550736"/>
    <lineage>
        <taxon>Bacteria</taxon>
        <taxon>Pseudomonadati</taxon>
        <taxon>Pseudomonadota</taxon>
        <taxon>Betaproteobacteria</taxon>
        <taxon>Burkholderiales</taxon>
        <taxon>Comamonadaceae</taxon>
        <taxon>Corticibacter</taxon>
    </lineage>
</organism>
<evidence type="ECO:0000256" key="1">
    <source>
        <dbReference type="SAM" id="Phobius"/>
    </source>
</evidence>
<evidence type="ECO:0000313" key="3">
    <source>
        <dbReference type="Proteomes" id="UP000278006"/>
    </source>
</evidence>
<feature type="transmembrane region" description="Helical" evidence="1">
    <location>
        <begin position="176"/>
        <end position="196"/>
    </location>
</feature>
<comment type="caution">
    <text evidence="2">The sequence shown here is derived from an EMBL/GenBank/DDBJ whole genome shotgun (WGS) entry which is preliminary data.</text>
</comment>
<evidence type="ECO:0000313" key="2">
    <source>
        <dbReference type="EMBL" id="RMX05062.1"/>
    </source>
</evidence>
<proteinExistence type="predicted"/>
<dbReference type="AlphaFoldDB" id="A0A3M6QRM1"/>